<dbReference type="Gene3D" id="2.120.10.30">
    <property type="entry name" value="TolB, C-terminal domain"/>
    <property type="match status" value="1"/>
</dbReference>
<comment type="cofactor">
    <cofactor evidence="2">
        <name>Zn(2+)</name>
        <dbReference type="ChEBI" id="CHEBI:29105"/>
    </cofactor>
    <text evidence="2">Binds 1 divalent metal cation per subunit.</text>
</comment>
<evidence type="ECO:0000256" key="1">
    <source>
        <dbReference type="PIRSR" id="PIRSR605511-1"/>
    </source>
</evidence>
<feature type="binding site" evidence="2">
    <location>
        <position position="120"/>
    </location>
    <ligand>
        <name>substrate</name>
    </ligand>
</feature>
<keyword evidence="2" id="KW-0479">Metal-binding</keyword>
<evidence type="ECO:0000313" key="4">
    <source>
        <dbReference type="EMBL" id="RYC51794.1"/>
    </source>
</evidence>
<dbReference type="GO" id="GO:0046872">
    <property type="term" value="F:metal ion binding"/>
    <property type="evidence" value="ECO:0007669"/>
    <property type="project" value="UniProtKB-KW"/>
</dbReference>
<dbReference type="PANTHER" id="PTHR47572:SF5">
    <property type="entry name" value="BLR2277 PROTEIN"/>
    <property type="match status" value="1"/>
</dbReference>
<dbReference type="PRINTS" id="PR01790">
    <property type="entry name" value="SMP30FAMILY"/>
</dbReference>
<dbReference type="PANTHER" id="PTHR47572">
    <property type="entry name" value="LIPOPROTEIN-RELATED"/>
    <property type="match status" value="1"/>
</dbReference>
<feature type="domain" description="SMP-30/Gluconolactonase/LRE-like region" evidence="3">
    <location>
        <begin position="16"/>
        <end position="253"/>
    </location>
</feature>
<proteinExistence type="predicted"/>
<dbReference type="SUPFAM" id="SSF63829">
    <property type="entry name" value="Calcium-dependent phosphotriesterase"/>
    <property type="match status" value="1"/>
</dbReference>
<dbReference type="AlphaFoldDB" id="A0A444VM13"/>
<keyword evidence="2" id="KW-0862">Zinc</keyword>
<evidence type="ECO:0000313" key="5">
    <source>
        <dbReference type="Proteomes" id="UP000290261"/>
    </source>
</evidence>
<feature type="binding site" evidence="2">
    <location>
        <position position="197"/>
    </location>
    <ligand>
        <name>a divalent metal cation</name>
        <dbReference type="ChEBI" id="CHEBI:60240"/>
    </ligand>
</feature>
<gene>
    <name evidence="4" type="ORF">DN53_13285</name>
</gene>
<feature type="binding site" evidence="2">
    <location>
        <position position="102"/>
    </location>
    <ligand>
        <name>substrate</name>
    </ligand>
</feature>
<evidence type="ECO:0000259" key="3">
    <source>
        <dbReference type="Pfam" id="PF08450"/>
    </source>
</evidence>
<dbReference type="Proteomes" id="UP000290261">
    <property type="component" value="Unassembled WGS sequence"/>
</dbReference>
<feature type="active site" description="Proton donor/acceptor" evidence="1">
    <location>
        <position position="197"/>
    </location>
</feature>
<dbReference type="InterPro" id="IPR013658">
    <property type="entry name" value="SGL"/>
</dbReference>
<comment type="caution">
    <text evidence="4">The sequence shown here is derived from an EMBL/GenBank/DDBJ whole genome shotgun (WGS) entry which is preliminary data.</text>
</comment>
<dbReference type="InterPro" id="IPR005511">
    <property type="entry name" value="SMP-30"/>
</dbReference>
<dbReference type="EMBL" id="JJMP01000004">
    <property type="protein sequence ID" value="RYC51794.1"/>
    <property type="molecule type" value="Genomic_DNA"/>
</dbReference>
<reference evidence="4 5" key="1">
    <citation type="submission" date="2014-04" db="EMBL/GenBank/DDBJ databases">
        <title>Whole genome of Muricauda olearia.</title>
        <authorList>
            <person name="Zhang X.-H."/>
            <person name="Tang K."/>
        </authorList>
    </citation>
    <scope>NUCLEOTIDE SEQUENCE [LARGE SCALE GENOMIC DNA]</scope>
    <source>
        <strain evidence="4 5">Th120</strain>
    </source>
</reference>
<dbReference type="InterPro" id="IPR011042">
    <property type="entry name" value="6-blade_b-propeller_TolB-like"/>
</dbReference>
<evidence type="ECO:0000256" key="2">
    <source>
        <dbReference type="PIRSR" id="PIRSR605511-2"/>
    </source>
</evidence>
<dbReference type="InterPro" id="IPR051262">
    <property type="entry name" value="SMP-30/CGR1_Lactonase"/>
</dbReference>
<feature type="binding site" evidence="2">
    <location>
        <position position="18"/>
    </location>
    <ligand>
        <name>a divalent metal cation</name>
        <dbReference type="ChEBI" id="CHEBI:60240"/>
    </ligand>
</feature>
<keyword evidence="5" id="KW-1185">Reference proteome</keyword>
<feature type="binding site" evidence="2">
    <location>
        <position position="148"/>
    </location>
    <ligand>
        <name>a divalent metal cation</name>
        <dbReference type="ChEBI" id="CHEBI:60240"/>
    </ligand>
</feature>
<accession>A0A444VM13</accession>
<dbReference type="Pfam" id="PF08450">
    <property type="entry name" value="SGL"/>
    <property type="match status" value="1"/>
</dbReference>
<organism evidence="4 5">
    <name type="scientific">Flagellimonas olearia</name>
    <dbReference type="NCBI Taxonomy" id="552546"/>
    <lineage>
        <taxon>Bacteria</taxon>
        <taxon>Pseudomonadati</taxon>
        <taxon>Bacteroidota</taxon>
        <taxon>Flavobacteriia</taxon>
        <taxon>Flavobacteriales</taxon>
        <taxon>Flavobacteriaceae</taxon>
        <taxon>Flagellimonas</taxon>
    </lineage>
</organism>
<protein>
    <submittedName>
        <fullName evidence="4">Gluconolactonase</fullName>
    </submittedName>
</protein>
<name>A0A444VM13_9FLAO</name>
<dbReference type="RefSeq" id="WP_129654223.1">
    <property type="nucleotide sequence ID" value="NZ_ML142909.1"/>
</dbReference>
<sequence>MKQFSHIAILLQDLHFPEGPAFHQNGSLWFVEQHIGCLSAYYNGTLIRHDVGGRPNGIAIDTKGLLWFCDSIKNEIRTYDPETRKAETILSTIDGVPLNLPNDLAFDAQGNLLFTCSGEELDKGDGYFCAWNPTQGLVKIESITFYPNGLAFNRDHSLLYIAETGTHTIWKGEWDPRSFSWNNPEVFTQTGGPIGPDGIAFDEKGRLYVAVFGSSTVHIYTKEGVLHEKIELPGLNPTNCAFDPAGKLGLIITETEKGQLLSYNSPFKGIL</sequence>